<dbReference type="AlphaFoldDB" id="A0A4S8LQB1"/>
<name>A0A4S8LQB1_DENBC</name>
<feature type="region of interest" description="Disordered" evidence="1">
    <location>
        <begin position="1"/>
        <end position="20"/>
    </location>
</feature>
<dbReference type="Proteomes" id="UP000297245">
    <property type="component" value="Unassembled WGS sequence"/>
</dbReference>
<protein>
    <submittedName>
        <fullName evidence="2">Uncharacterized protein</fullName>
    </submittedName>
</protein>
<sequence>MSAQAHVLSDQESQSPLDASDTLRTLESAPVPWNDGDNANNILTTPNTMPVTTLFGTGTHSPSSPYDSDCMANLNLATASAKTAVTSRGLPEDAPLGYTSRKAISRSSSSTSLSSNHSHASESSCVSTEPDLDSQAQEAFVTLDNLEYYILRQGREREVDWDDFVQAKAKLDRLNIRIRNYAYAQNPAT</sequence>
<feature type="compositionally biased region" description="Low complexity" evidence="1">
    <location>
        <begin position="100"/>
        <end position="127"/>
    </location>
</feature>
<organism evidence="2 3">
    <name type="scientific">Dendrothele bispora (strain CBS 962.96)</name>
    <dbReference type="NCBI Taxonomy" id="1314807"/>
    <lineage>
        <taxon>Eukaryota</taxon>
        <taxon>Fungi</taxon>
        <taxon>Dikarya</taxon>
        <taxon>Basidiomycota</taxon>
        <taxon>Agaricomycotina</taxon>
        <taxon>Agaricomycetes</taxon>
        <taxon>Agaricomycetidae</taxon>
        <taxon>Agaricales</taxon>
        <taxon>Agaricales incertae sedis</taxon>
        <taxon>Dendrothele</taxon>
    </lineage>
</organism>
<evidence type="ECO:0000256" key="1">
    <source>
        <dbReference type="SAM" id="MobiDB-lite"/>
    </source>
</evidence>
<reference evidence="2 3" key="1">
    <citation type="journal article" date="2019" name="Nat. Ecol. Evol.">
        <title>Megaphylogeny resolves global patterns of mushroom evolution.</title>
        <authorList>
            <person name="Varga T."/>
            <person name="Krizsan K."/>
            <person name="Foldi C."/>
            <person name="Dima B."/>
            <person name="Sanchez-Garcia M."/>
            <person name="Sanchez-Ramirez S."/>
            <person name="Szollosi G.J."/>
            <person name="Szarkandi J.G."/>
            <person name="Papp V."/>
            <person name="Albert L."/>
            <person name="Andreopoulos W."/>
            <person name="Angelini C."/>
            <person name="Antonin V."/>
            <person name="Barry K.W."/>
            <person name="Bougher N.L."/>
            <person name="Buchanan P."/>
            <person name="Buyck B."/>
            <person name="Bense V."/>
            <person name="Catcheside P."/>
            <person name="Chovatia M."/>
            <person name="Cooper J."/>
            <person name="Damon W."/>
            <person name="Desjardin D."/>
            <person name="Finy P."/>
            <person name="Geml J."/>
            <person name="Haridas S."/>
            <person name="Hughes K."/>
            <person name="Justo A."/>
            <person name="Karasinski D."/>
            <person name="Kautmanova I."/>
            <person name="Kiss B."/>
            <person name="Kocsube S."/>
            <person name="Kotiranta H."/>
            <person name="LaButti K.M."/>
            <person name="Lechner B.E."/>
            <person name="Liimatainen K."/>
            <person name="Lipzen A."/>
            <person name="Lukacs Z."/>
            <person name="Mihaltcheva S."/>
            <person name="Morgado L.N."/>
            <person name="Niskanen T."/>
            <person name="Noordeloos M.E."/>
            <person name="Ohm R.A."/>
            <person name="Ortiz-Santana B."/>
            <person name="Ovrebo C."/>
            <person name="Racz N."/>
            <person name="Riley R."/>
            <person name="Savchenko A."/>
            <person name="Shiryaev A."/>
            <person name="Soop K."/>
            <person name="Spirin V."/>
            <person name="Szebenyi C."/>
            <person name="Tomsovsky M."/>
            <person name="Tulloss R.E."/>
            <person name="Uehling J."/>
            <person name="Grigoriev I.V."/>
            <person name="Vagvolgyi C."/>
            <person name="Papp T."/>
            <person name="Martin F.M."/>
            <person name="Miettinen O."/>
            <person name="Hibbett D.S."/>
            <person name="Nagy L.G."/>
        </authorList>
    </citation>
    <scope>NUCLEOTIDE SEQUENCE [LARGE SCALE GENOMIC DNA]</scope>
    <source>
        <strain evidence="2 3">CBS 962.96</strain>
    </source>
</reference>
<accession>A0A4S8LQB1</accession>
<dbReference type="EMBL" id="ML179307">
    <property type="protein sequence ID" value="THU91391.1"/>
    <property type="molecule type" value="Genomic_DNA"/>
</dbReference>
<evidence type="ECO:0000313" key="3">
    <source>
        <dbReference type="Proteomes" id="UP000297245"/>
    </source>
</evidence>
<evidence type="ECO:0000313" key="2">
    <source>
        <dbReference type="EMBL" id="THU91391.1"/>
    </source>
</evidence>
<gene>
    <name evidence="2" type="ORF">K435DRAFT_801289</name>
</gene>
<feature type="region of interest" description="Disordered" evidence="1">
    <location>
        <begin position="85"/>
        <end position="131"/>
    </location>
</feature>
<proteinExistence type="predicted"/>
<keyword evidence="3" id="KW-1185">Reference proteome</keyword>
<feature type="compositionally biased region" description="Polar residues" evidence="1">
    <location>
        <begin position="10"/>
        <end position="20"/>
    </location>
</feature>